<proteinExistence type="predicted"/>
<evidence type="ECO:0000313" key="8">
    <source>
        <dbReference type="Proteomes" id="UP000234327"/>
    </source>
</evidence>
<dbReference type="EMBL" id="FXYZ01000010">
    <property type="protein sequence ID" value="SMX88684.1"/>
    <property type="molecule type" value="Genomic_DNA"/>
</dbReference>
<reference evidence="3 9" key="5">
    <citation type="submission" date="2017-12" db="EMBL/GenBank/DDBJ databases">
        <authorList>
            <person name="Levesque S."/>
        </authorList>
    </citation>
    <scope>NUCLEOTIDE SEQUENCE [LARGE SCALE GENOMIC DNA]</scope>
    <source>
        <strain evidence="3 9">SMQ-1420</strain>
    </source>
</reference>
<evidence type="ECO:0000313" key="5">
    <source>
        <dbReference type="EMBL" id="SMX88684.1"/>
    </source>
</evidence>
<dbReference type="PATRIC" id="fig|1703.10.peg.1774"/>
<accession>A0A2A3ZQ91</accession>
<evidence type="ECO:0000313" key="2">
    <source>
        <dbReference type="EMBL" id="AOP53438.1"/>
    </source>
</evidence>
<evidence type="ECO:0000313" key="3">
    <source>
        <dbReference type="EMBL" id="AZT97137.1"/>
    </source>
</evidence>
<reference evidence="4 7" key="3">
    <citation type="journal article" date="2017" name="Elife">
        <title>Extensive horizontal gene transfer in cheese-associated bacteria.</title>
        <authorList>
            <person name="Bonham K.S."/>
            <person name="Wolfe B.E."/>
            <person name="Dutton R.J."/>
        </authorList>
    </citation>
    <scope>NUCLEOTIDE SEQUENCE [LARGE SCALE GENOMIC DNA]</scope>
    <source>
        <strain evidence="4 7">738_8</strain>
    </source>
</reference>
<sequence length="284" mass="31823">MRINDFFQEPAGTGNPWDSSEPVLNADLITQLAQGTAHDPNPLETALELTRLVRAEYESYGTEKSHLRTDEDEARAALKALRMLLKRRGIVFDPPWRDFSEFQSHWMAEGARGSGSWQARRDIIEKVFRPIQNQLEEAEARQFMGELTEGISPHGDLGWTDVDDHIAQLRQRFRSASTPVDYKDVGNRCVGVLEALSAHVYDPAVHCPPELSEPPVDKTDIRIGAYIDHRLPGKSNEELRGLTKKASALAHKMKHSPKADRTTTGITADAVILLANILRRLEDG</sequence>
<dbReference type="KEGG" id="blin:BLSMQ_1728"/>
<dbReference type="Proteomes" id="UP000282731">
    <property type="component" value="Chromosome"/>
</dbReference>
<evidence type="ECO:0000313" key="6">
    <source>
        <dbReference type="Proteomes" id="UP000094793"/>
    </source>
</evidence>
<evidence type="ECO:0000313" key="7">
    <source>
        <dbReference type="Proteomes" id="UP000217881"/>
    </source>
</evidence>
<reference evidence="3 9" key="6">
    <citation type="submission" date="2019-01" db="EMBL/GenBank/DDBJ databases">
        <title>Comparative genomic analysis of Brevibacterium aurantiacum sheds light on its evolution and its adaptation to smear-ripened cheeses.</title>
        <authorList>
            <person name="Moineau S."/>
        </authorList>
    </citation>
    <scope>NUCLEOTIDE SEQUENCE [LARGE SCALE GENOMIC DNA]</scope>
    <source>
        <strain evidence="3 9">SMQ-1420</strain>
    </source>
</reference>
<evidence type="ECO:0000256" key="1">
    <source>
        <dbReference type="SAM" id="MobiDB-lite"/>
    </source>
</evidence>
<dbReference type="EMBL" id="NRHA01000012">
    <property type="protein sequence ID" value="PCC53603.1"/>
    <property type="molecule type" value="Genomic_DNA"/>
</dbReference>
<dbReference type="EMBL" id="CP025334">
    <property type="protein sequence ID" value="AZT97137.1"/>
    <property type="molecule type" value="Genomic_DNA"/>
</dbReference>
<feature type="region of interest" description="Disordered" evidence="1">
    <location>
        <begin position="1"/>
        <end position="20"/>
    </location>
</feature>
<dbReference type="OrthoDB" id="5139861at2"/>
<reference evidence="6" key="2">
    <citation type="submission" date="2016-09" db="EMBL/GenBank/DDBJ databases">
        <title>Complete Genome Sequence of Brevibacterium linens SMQ-1335.</title>
        <authorList>
            <person name="de Melo A.G."/>
            <person name="Labrie S.J."/>
            <person name="Dumaresq J."/>
            <person name="Roberts R.J."/>
            <person name="Tremblay D.M."/>
            <person name="Moineau S."/>
        </authorList>
    </citation>
    <scope>NUCLEOTIDE SEQUENCE [LARGE SCALE GENOMIC DNA]</scope>
    <source>
        <strain evidence="6">SMQ-1335</strain>
    </source>
</reference>
<evidence type="ECO:0000313" key="4">
    <source>
        <dbReference type="EMBL" id="PCC53603.1"/>
    </source>
</evidence>
<organism evidence="2 6">
    <name type="scientific">Brevibacterium aurantiacum</name>
    <dbReference type="NCBI Taxonomy" id="273384"/>
    <lineage>
        <taxon>Bacteria</taxon>
        <taxon>Bacillati</taxon>
        <taxon>Actinomycetota</taxon>
        <taxon>Actinomycetes</taxon>
        <taxon>Micrococcales</taxon>
        <taxon>Brevibacteriaceae</taxon>
        <taxon>Brevibacterium</taxon>
    </lineage>
</organism>
<reference evidence="2" key="1">
    <citation type="submission" date="2016-09" db="EMBL/GenBank/DDBJ databases">
        <title>Complete Genome Sequence of Brevibacterium aurantiacum SMQ-1335.</title>
        <authorList>
            <person name="de Melo A.G."/>
            <person name="Labrie S.J."/>
            <person name="Dumaresq J."/>
            <person name="Roberts R.J."/>
            <person name="Tremblay D.M."/>
            <person name="Moineau S."/>
        </authorList>
    </citation>
    <scope>NUCLEOTIDE SEQUENCE</scope>
    <source>
        <strain evidence="2">SMQ-1335</strain>
    </source>
</reference>
<dbReference type="GeneID" id="60906093"/>
<protein>
    <recommendedName>
        <fullName evidence="10">Abortive infection protein-like C-terminal domain-containing protein</fullName>
    </recommendedName>
</protein>
<reference evidence="5 8" key="4">
    <citation type="submission" date="2017-03" db="EMBL/GenBank/DDBJ databases">
        <authorList>
            <person name="Afonso C.L."/>
            <person name="Miller P.J."/>
            <person name="Scott M.A."/>
            <person name="Spackman E."/>
            <person name="Goraichik I."/>
            <person name="Dimitrov K.M."/>
            <person name="Suarez D.L."/>
            <person name="Swayne D.E."/>
        </authorList>
    </citation>
    <scope>NUCLEOTIDE SEQUENCE [LARGE SCALE GENOMIC DNA]</scope>
    <source>
        <strain evidence="5">6</strain>
        <strain evidence="8">6(3)</strain>
    </source>
</reference>
<dbReference type="Proteomes" id="UP000094793">
    <property type="component" value="Chromosome"/>
</dbReference>
<accession>A0A1D7W455</accession>
<evidence type="ECO:0008006" key="10">
    <source>
        <dbReference type="Google" id="ProtNLM"/>
    </source>
</evidence>
<dbReference type="AlphaFoldDB" id="A0A1D7W455"/>
<dbReference type="RefSeq" id="WP_069600030.1">
    <property type="nucleotide sequence ID" value="NZ_CP017150.1"/>
</dbReference>
<dbReference type="Proteomes" id="UP000234327">
    <property type="component" value="Unassembled WGS sequence"/>
</dbReference>
<gene>
    <name evidence="5" type="ORF">BAURA63_02429</name>
    <name evidence="2" type="ORF">BLSMQ_1728</name>
    <name evidence="4" type="ORF">CIK59_09960</name>
    <name evidence="3" type="ORF">CXR27_09090</name>
</gene>
<dbReference type="EMBL" id="CP017150">
    <property type="protein sequence ID" value="AOP53438.1"/>
    <property type="molecule type" value="Genomic_DNA"/>
</dbReference>
<dbReference type="Proteomes" id="UP000217881">
    <property type="component" value="Unassembled WGS sequence"/>
</dbReference>
<name>A0A1D7W455_BREAU</name>
<accession>A0A2H1JMX0</accession>
<evidence type="ECO:0000313" key="9">
    <source>
        <dbReference type="Proteomes" id="UP000282731"/>
    </source>
</evidence>